<name>A0ABT1JPX1_ACTCY</name>
<proteinExistence type="inferred from homology"/>
<keyword evidence="1 2" id="KW-0963">Cytoplasm</keyword>
<comment type="function">
    <text evidence="2">Required for morphogenesis under gluconeogenic growth conditions.</text>
</comment>
<evidence type="ECO:0000313" key="4">
    <source>
        <dbReference type="EMBL" id="MCP2334583.1"/>
    </source>
</evidence>
<evidence type="ECO:0000256" key="3">
    <source>
        <dbReference type="SAM" id="MobiDB-lite"/>
    </source>
</evidence>
<dbReference type="PANTHER" id="PTHR30135:SF3">
    <property type="entry name" value="GLUCONEOGENESIS FACTOR-RELATED"/>
    <property type="match status" value="1"/>
</dbReference>
<reference evidence="4 5" key="1">
    <citation type="submission" date="2022-06" db="EMBL/GenBank/DDBJ databases">
        <title>Genomic Encyclopedia of Type Strains, Phase I: the one thousand microbial genomes (KMG-I) project.</title>
        <authorList>
            <person name="Kyrpides N."/>
        </authorList>
    </citation>
    <scope>NUCLEOTIDE SEQUENCE [LARGE SCALE GENOMIC DNA]</scope>
    <source>
        <strain evidence="4 5">DSM 43889</strain>
    </source>
</reference>
<dbReference type="HAMAP" id="MF_00973">
    <property type="entry name" value="Gluconeogen_factor"/>
    <property type="match status" value="1"/>
</dbReference>
<dbReference type="InterPro" id="IPR038136">
    <property type="entry name" value="CofD-like_dom_sf"/>
</dbReference>
<dbReference type="RefSeq" id="WP_081715632.1">
    <property type="nucleotide sequence ID" value="NZ_AUBJ02000001.1"/>
</dbReference>
<comment type="subcellular location">
    <subcellularLocation>
        <location evidence="2">Cytoplasm</location>
    </subcellularLocation>
</comment>
<accession>A0ABT1JPX1</accession>
<gene>
    <name evidence="4" type="ORF">G443_004853</name>
</gene>
<dbReference type="CDD" id="cd07187">
    <property type="entry name" value="YvcK_like"/>
    <property type="match status" value="1"/>
</dbReference>
<dbReference type="InterPro" id="IPR010119">
    <property type="entry name" value="Gluconeogen_factor"/>
</dbReference>
<dbReference type="NCBIfam" id="TIGR01826">
    <property type="entry name" value="CofD_related"/>
    <property type="match status" value="1"/>
</dbReference>
<dbReference type="Pfam" id="PF01933">
    <property type="entry name" value="CofD"/>
    <property type="match status" value="1"/>
</dbReference>
<feature type="region of interest" description="Disordered" evidence="3">
    <location>
        <begin position="354"/>
        <end position="380"/>
    </location>
</feature>
<sequence length="380" mass="39863">MTTVPEARTNDAGAGWSRPPRVVALGGGHGLQATLAALRGVTPRVTAVVTVADDGGSSGRLRRELGLLPPGDLRKALEALAPDGPDGQLWSRVFGHRFGGSGALAGHAVGNLLIAGLLEVLGDPVAVLDHVRRLLGVRARVLPMSTEPLDIEAEVSGLSDNPHRLRRIRGQVAVATTPGRVKRVWLRNVADPDGRLTACPEAVHAVHSADVVILGPGSWFTSVLPHLLLPELHDALLTTTARKVLVLNLVPQPGETAGFSPEQHLHVLSEHAPRLRVDDVIADIDSVPTPDRLRRATGELGGTTHLRRVADDDAPDRHDPAALGAALAAAIGVADRTVEHSGGAEGVADLDRFGLAGPADLCGQPSGPAARADEEDERWR</sequence>
<keyword evidence="5" id="KW-1185">Reference proteome</keyword>
<dbReference type="SUPFAM" id="SSF142338">
    <property type="entry name" value="CofD-like"/>
    <property type="match status" value="1"/>
</dbReference>
<evidence type="ECO:0000256" key="1">
    <source>
        <dbReference type="ARBA" id="ARBA00022490"/>
    </source>
</evidence>
<protein>
    <recommendedName>
        <fullName evidence="2">Putative gluconeogenesis factor</fullName>
    </recommendedName>
</protein>
<evidence type="ECO:0000313" key="5">
    <source>
        <dbReference type="Proteomes" id="UP000791080"/>
    </source>
</evidence>
<dbReference type="Proteomes" id="UP000791080">
    <property type="component" value="Unassembled WGS sequence"/>
</dbReference>
<dbReference type="PANTHER" id="PTHR30135">
    <property type="entry name" value="UNCHARACTERIZED PROTEIN YVCK-RELATED"/>
    <property type="match status" value="1"/>
</dbReference>
<dbReference type="EMBL" id="AUBJ02000001">
    <property type="protein sequence ID" value="MCP2334583.1"/>
    <property type="molecule type" value="Genomic_DNA"/>
</dbReference>
<comment type="similarity">
    <text evidence="2">Belongs to the gluconeogenesis factor family.</text>
</comment>
<dbReference type="Gene3D" id="3.40.50.10680">
    <property type="entry name" value="CofD-like domains"/>
    <property type="match status" value="1"/>
</dbReference>
<organism evidence="4 5">
    <name type="scientific">Actinoalloteichus caeruleus DSM 43889</name>
    <dbReference type="NCBI Taxonomy" id="1120930"/>
    <lineage>
        <taxon>Bacteria</taxon>
        <taxon>Bacillati</taxon>
        <taxon>Actinomycetota</taxon>
        <taxon>Actinomycetes</taxon>
        <taxon>Pseudonocardiales</taxon>
        <taxon>Pseudonocardiaceae</taxon>
        <taxon>Actinoalloteichus</taxon>
        <taxon>Actinoalloteichus cyanogriseus</taxon>
    </lineage>
</organism>
<evidence type="ECO:0000256" key="2">
    <source>
        <dbReference type="HAMAP-Rule" id="MF_00973"/>
    </source>
</evidence>
<dbReference type="InterPro" id="IPR002882">
    <property type="entry name" value="CofD"/>
</dbReference>
<comment type="caution">
    <text evidence="4">The sequence shown here is derived from an EMBL/GenBank/DDBJ whole genome shotgun (WGS) entry which is preliminary data.</text>
</comment>